<dbReference type="Pfam" id="PF00582">
    <property type="entry name" value="Usp"/>
    <property type="match status" value="2"/>
</dbReference>
<dbReference type="InterPro" id="IPR006016">
    <property type="entry name" value="UspA"/>
</dbReference>
<dbReference type="InterPro" id="IPR014729">
    <property type="entry name" value="Rossmann-like_a/b/a_fold"/>
</dbReference>
<feature type="region of interest" description="Disordered" evidence="2">
    <location>
        <begin position="1"/>
        <end position="52"/>
    </location>
</feature>
<dbReference type="AlphaFoldDB" id="A0A2R7YTX6"/>
<organism evidence="4 5">
    <name type="scientific">Nocardioides currus</name>
    <dbReference type="NCBI Taxonomy" id="2133958"/>
    <lineage>
        <taxon>Bacteria</taxon>
        <taxon>Bacillati</taxon>
        <taxon>Actinomycetota</taxon>
        <taxon>Actinomycetes</taxon>
        <taxon>Propionibacteriales</taxon>
        <taxon>Nocardioidaceae</taxon>
        <taxon>Nocardioides</taxon>
    </lineage>
</organism>
<dbReference type="Proteomes" id="UP000244867">
    <property type="component" value="Unassembled WGS sequence"/>
</dbReference>
<evidence type="ECO:0000256" key="1">
    <source>
        <dbReference type="ARBA" id="ARBA00008791"/>
    </source>
</evidence>
<comment type="caution">
    <text evidence="4">The sequence shown here is derived from an EMBL/GenBank/DDBJ whole genome shotgun (WGS) entry which is preliminary data.</text>
</comment>
<feature type="compositionally biased region" description="Basic residues" evidence="2">
    <location>
        <begin position="9"/>
        <end position="19"/>
    </location>
</feature>
<name>A0A2R7YTX6_9ACTN</name>
<evidence type="ECO:0000313" key="4">
    <source>
        <dbReference type="EMBL" id="PUA79329.1"/>
    </source>
</evidence>
<proteinExistence type="inferred from homology"/>
<dbReference type="OrthoDB" id="3873975at2"/>
<feature type="domain" description="UspA" evidence="3">
    <location>
        <begin position="82"/>
        <end position="216"/>
    </location>
</feature>
<reference evidence="4 5" key="1">
    <citation type="submission" date="2018-03" db="EMBL/GenBank/DDBJ databases">
        <authorList>
            <person name="Keele B.F."/>
        </authorList>
    </citation>
    <scope>NUCLEOTIDE SEQUENCE [LARGE SCALE GENOMIC DNA]</scope>
    <source>
        <strain evidence="4 5">IB-3</strain>
    </source>
</reference>
<feature type="domain" description="UspA" evidence="3">
    <location>
        <begin position="227"/>
        <end position="347"/>
    </location>
</feature>
<keyword evidence="5" id="KW-1185">Reference proteome</keyword>
<dbReference type="EMBL" id="PYXZ01000011">
    <property type="protein sequence ID" value="PUA79329.1"/>
    <property type="molecule type" value="Genomic_DNA"/>
</dbReference>
<dbReference type="PANTHER" id="PTHR46268">
    <property type="entry name" value="STRESS RESPONSE PROTEIN NHAX"/>
    <property type="match status" value="1"/>
</dbReference>
<evidence type="ECO:0000313" key="5">
    <source>
        <dbReference type="Proteomes" id="UP000244867"/>
    </source>
</evidence>
<evidence type="ECO:0000256" key="2">
    <source>
        <dbReference type="SAM" id="MobiDB-lite"/>
    </source>
</evidence>
<dbReference type="SUPFAM" id="SSF52402">
    <property type="entry name" value="Adenine nucleotide alpha hydrolases-like"/>
    <property type="match status" value="2"/>
</dbReference>
<evidence type="ECO:0000259" key="3">
    <source>
        <dbReference type="Pfam" id="PF00582"/>
    </source>
</evidence>
<dbReference type="Gene3D" id="3.40.50.620">
    <property type="entry name" value="HUPs"/>
    <property type="match status" value="2"/>
</dbReference>
<comment type="similarity">
    <text evidence="1">Belongs to the universal stress protein A family.</text>
</comment>
<accession>A0A2R7YTX6</accession>
<dbReference type="PANTHER" id="PTHR46268:SF6">
    <property type="entry name" value="UNIVERSAL STRESS PROTEIN UP12"/>
    <property type="match status" value="1"/>
</dbReference>
<protein>
    <recommendedName>
        <fullName evidence="3">UspA domain-containing protein</fullName>
    </recommendedName>
</protein>
<sequence length="356" mass="36916">MLRMPSRERRGRQVRRSHPRAGAYGAVTPRRGVVTGRHEGEGPCPDRPPAVAGPTRAVEAGAMDGSTATPLTRSTPTSGAVVVGCVGDAPSGRALGWAAQEAASAGRRLVVAHVRTVSPALQQSGYAVQLSATPPVDGNEAQLDAVVTRTLARFPGLDVEHVEATGDPADELVLLSRGAHLLVLGSRGTGAVRTIPSAQVGTRAARSATCPVVVVPRHRVGLARRGVLAGVSVRHSAPEVLEHAFSHAGLHDLPLTIVHASKDTLRAPAQERDRWLAEAVSGFGELHPDVAVSTQVATGRPARVLLQLAEQMSLLVVGRHLAGGGHLLGHVRSSIADRAPCPVMVVPPPEGSRPAG</sequence>
<dbReference type="CDD" id="cd00293">
    <property type="entry name" value="USP-like"/>
    <property type="match status" value="1"/>
</dbReference>
<gene>
    <name evidence="4" type="ORF">C7S10_20150</name>
</gene>